<evidence type="ECO:0000313" key="1">
    <source>
        <dbReference type="EMBL" id="GIY99875.1"/>
    </source>
</evidence>
<dbReference type="Proteomes" id="UP001054945">
    <property type="component" value="Unassembled WGS sequence"/>
</dbReference>
<sequence>MDNIGHFSKSLQIPFTSGVNLLTVVLEDSNVLFSIPSWPPGFDPNSDVILLPSLCHDWKLPRNYGVLVERRQITDLKCPRPVPGLVWVQGCRGWGLTGRGRAWTKEGRLEETYLLWKITIFLLHGSLM</sequence>
<protein>
    <submittedName>
        <fullName evidence="1">Uncharacterized protein</fullName>
    </submittedName>
</protein>
<dbReference type="AlphaFoldDB" id="A0AAV4Y098"/>
<organism evidence="1 2">
    <name type="scientific">Caerostris extrusa</name>
    <name type="common">Bark spider</name>
    <name type="synonym">Caerostris bankana</name>
    <dbReference type="NCBI Taxonomy" id="172846"/>
    <lineage>
        <taxon>Eukaryota</taxon>
        <taxon>Metazoa</taxon>
        <taxon>Ecdysozoa</taxon>
        <taxon>Arthropoda</taxon>
        <taxon>Chelicerata</taxon>
        <taxon>Arachnida</taxon>
        <taxon>Araneae</taxon>
        <taxon>Araneomorphae</taxon>
        <taxon>Entelegynae</taxon>
        <taxon>Araneoidea</taxon>
        <taxon>Araneidae</taxon>
        <taxon>Caerostris</taxon>
    </lineage>
</organism>
<dbReference type="EMBL" id="BPLR01001092">
    <property type="protein sequence ID" value="GIY99875.1"/>
    <property type="molecule type" value="Genomic_DNA"/>
</dbReference>
<gene>
    <name evidence="1" type="ORF">CEXT_423791</name>
</gene>
<proteinExistence type="predicted"/>
<accession>A0AAV4Y098</accession>
<comment type="caution">
    <text evidence="1">The sequence shown here is derived from an EMBL/GenBank/DDBJ whole genome shotgun (WGS) entry which is preliminary data.</text>
</comment>
<reference evidence="1 2" key="1">
    <citation type="submission" date="2021-06" db="EMBL/GenBank/DDBJ databases">
        <title>Caerostris extrusa draft genome.</title>
        <authorList>
            <person name="Kono N."/>
            <person name="Arakawa K."/>
        </authorList>
    </citation>
    <scope>NUCLEOTIDE SEQUENCE [LARGE SCALE GENOMIC DNA]</scope>
</reference>
<keyword evidence="2" id="KW-1185">Reference proteome</keyword>
<name>A0AAV4Y098_CAEEX</name>
<evidence type="ECO:0000313" key="2">
    <source>
        <dbReference type="Proteomes" id="UP001054945"/>
    </source>
</evidence>